<dbReference type="PATRIC" id="fig|1435349.4.peg.2574"/>
<proteinExistence type="predicted"/>
<reference evidence="1 2" key="1">
    <citation type="submission" date="2014-11" db="EMBL/GenBank/DDBJ databases">
        <title>Tamlana sedimentorum sp. nov., isolated from shallow sand sediments of the Sea of Japan.</title>
        <authorList>
            <person name="Romanenko L.A."/>
        </authorList>
    </citation>
    <scope>NUCLEOTIDE SEQUENCE [LARGE SCALE GENOMIC DNA]</scope>
    <source>
        <strain evidence="1 2">JCM 19808</strain>
    </source>
</reference>
<comment type="caution">
    <text evidence="1">The sequence shown here is derived from an EMBL/GenBank/DDBJ whole genome shotgun (WGS) entry which is preliminary data.</text>
</comment>
<dbReference type="AlphaFoldDB" id="A0A0D7W968"/>
<dbReference type="Proteomes" id="UP000032578">
    <property type="component" value="Unassembled WGS sequence"/>
</dbReference>
<dbReference type="EMBL" id="JTDW01000005">
    <property type="protein sequence ID" value="KJD35666.1"/>
    <property type="molecule type" value="Genomic_DNA"/>
</dbReference>
<protein>
    <submittedName>
        <fullName evidence="1">Uncharacterized protein</fullName>
    </submittedName>
</protein>
<accession>A0A0D7W968</accession>
<sequence>MALFFKTNVSNSANGNLTLATIAEAHAVNGEVDPADTYWCAAAQCYILIGDPCYTSAPCYSNDPNPDTNEDGQTYNGELDYSGTCWYGGASPDCVY</sequence>
<dbReference type="RefSeq" id="WP_044632400.1">
    <property type="nucleotide sequence ID" value="NZ_JTDW01000005.1"/>
</dbReference>
<organism evidence="1 2">
    <name type="scientific">Neotamlana sedimentorum</name>
    <dbReference type="NCBI Taxonomy" id="1435349"/>
    <lineage>
        <taxon>Bacteria</taxon>
        <taxon>Pseudomonadati</taxon>
        <taxon>Bacteroidota</taxon>
        <taxon>Flavobacteriia</taxon>
        <taxon>Flavobacteriales</taxon>
        <taxon>Flavobacteriaceae</taxon>
        <taxon>Neotamlana</taxon>
    </lineage>
</organism>
<dbReference type="STRING" id="1435349.PW52_07935"/>
<evidence type="ECO:0000313" key="1">
    <source>
        <dbReference type="EMBL" id="KJD35666.1"/>
    </source>
</evidence>
<keyword evidence="2" id="KW-1185">Reference proteome</keyword>
<evidence type="ECO:0000313" key="2">
    <source>
        <dbReference type="Proteomes" id="UP000032578"/>
    </source>
</evidence>
<name>A0A0D7W968_9FLAO</name>
<gene>
    <name evidence="1" type="ORF">PW52_07935</name>
</gene>